<proteinExistence type="predicted"/>
<protein>
    <submittedName>
        <fullName evidence="1">Uncharacterized protein</fullName>
    </submittedName>
</protein>
<dbReference type="EMBL" id="FOZC01000013">
    <property type="protein sequence ID" value="SFR84153.1"/>
    <property type="molecule type" value="Genomic_DNA"/>
</dbReference>
<sequence>MATKVNFYENYGDKSARERAELIYSNYSSFQGIIEDCKMRLIYEIKAEKERRRSNHKDELGVRIQNLGNYSNPTADEAVLDVMLEGAINGLNSAEDALSDPALVQEFKRREYVIVMMADEYASFRRHMHALSVKEQEIIIPLLKQEKDYYTLAEEAGVTVPVVRRKASRIHCELISYMENYFIEKLEVKKLNTERYIAVITNRGSCSFCIFEKEKYCKF</sequence>
<gene>
    <name evidence="1" type="ORF">SAMN02910262_02098</name>
</gene>
<evidence type="ECO:0000313" key="2">
    <source>
        <dbReference type="Proteomes" id="UP000214760"/>
    </source>
</evidence>
<dbReference type="AlphaFoldDB" id="A0A1I6JYW6"/>
<accession>A0A1I6JYW6</accession>
<name>A0A1I6JYW6_9FIRM</name>
<dbReference type="RefSeq" id="WP_031474689.1">
    <property type="nucleotide sequence ID" value="NZ_FOZC01000013.1"/>
</dbReference>
<dbReference type="Proteomes" id="UP000214760">
    <property type="component" value="Unassembled WGS sequence"/>
</dbReference>
<reference evidence="1 2" key="1">
    <citation type="submission" date="2016-10" db="EMBL/GenBank/DDBJ databases">
        <authorList>
            <person name="de Groot N.N."/>
        </authorList>
    </citation>
    <scope>NUCLEOTIDE SEQUENCE [LARGE SCALE GENOMIC DNA]</scope>
    <source>
        <strain evidence="1 2">F</strain>
    </source>
</reference>
<evidence type="ECO:0000313" key="1">
    <source>
        <dbReference type="EMBL" id="SFR84153.1"/>
    </source>
</evidence>
<organism evidence="1 2">
    <name type="scientific">[Clostridium] aminophilum</name>
    <dbReference type="NCBI Taxonomy" id="1526"/>
    <lineage>
        <taxon>Bacteria</taxon>
        <taxon>Bacillati</taxon>
        <taxon>Bacillota</taxon>
        <taxon>Clostridia</taxon>
        <taxon>Lachnospirales</taxon>
        <taxon>Lachnospiraceae</taxon>
    </lineage>
</organism>